<feature type="transmembrane region" description="Helical" evidence="1">
    <location>
        <begin position="27"/>
        <end position="45"/>
    </location>
</feature>
<dbReference type="STRING" id="1797737.A2196_00640"/>
<dbReference type="AlphaFoldDB" id="A0A1F5HAM0"/>
<dbReference type="InterPro" id="IPR014867">
    <property type="entry name" value="Spore_coat_CotH_CotH2/3/7"/>
</dbReference>
<dbReference type="Proteomes" id="UP000176751">
    <property type="component" value="Unassembled WGS sequence"/>
</dbReference>
<organism evidence="2 3">
    <name type="scientific">Candidatus Curtissbacteria bacterium RIFOXYA1_FULL_41_14</name>
    <dbReference type="NCBI Taxonomy" id="1797737"/>
    <lineage>
        <taxon>Bacteria</taxon>
        <taxon>Candidatus Curtissiibacteriota</taxon>
    </lineage>
</organism>
<dbReference type="EMBL" id="MFCA01000029">
    <property type="protein sequence ID" value="OGE01203.1"/>
    <property type="molecule type" value="Genomic_DNA"/>
</dbReference>
<evidence type="ECO:0008006" key="4">
    <source>
        <dbReference type="Google" id="ProtNLM"/>
    </source>
</evidence>
<protein>
    <recommendedName>
        <fullName evidence="4">Right handed beta helix domain-containing protein</fullName>
    </recommendedName>
</protein>
<keyword evidence="1" id="KW-0812">Transmembrane</keyword>
<evidence type="ECO:0000256" key="1">
    <source>
        <dbReference type="SAM" id="Phobius"/>
    </source>
</evidence>
<proteinExistence type="predicted"/>
<sequence>MLIKTETKKENFFLLQTGLFKKKKAKIIGFTLILALMSLFLVILIKPDPIRPYLSELKTFTLEQQRHLAGIIFAKPKELSIDINWTNYQKISDQRQRAVNAGVLLEQNTEFLPAKLTYNGQSYDIKLRLKGAGFDHWDDDKKWSLKMRISNQKSILGMTDFSIMHPKTRNYIYEWLYAKALEKEGFLFPRVEFVKVAINGRNHGIYVLEEDFSKALVENNKRREGALIGFDKSLVLEEWARGNTRQEIFSTGMTGGFKEMQSEVIPSNFEAVEPISVLAIKLLEDFRAGKVSVSQAFDIDSISKFFALRALFASLEFDPNDVKFYYNPITDKLEVYSAEINRFSDESARVGNWWVNEGFDREKRFTSLFFKDPEFLRRYVQYLNSYASDDYFDKMLGDLKSDLGKNLNIIYSEFPASEFREASLFTNQKYIQDSLNPPKALHAYFREENTNGLKIDIGSLYPFPIEVEEVSYKGGTYKGTQKIILSERNPDNTVQYQTFDFIRGNTGTRQEEITIPKIYYKILGIQSPKEADVASYSFFPEVFQNRVMSQGPNVAEFDNLFVDNPSKTIIARRGTWNLDRNLIIPSGYTFELSEETTVNLTNGAKIISYSPLQFKGSEQSPIFIRSGNQSGQGIVVINAQNESHLENVVFENLTNPKENGWELTGAVTFYQSPVYINQCLFKSNNSEDTLNIIRSDFEIVGSAFTDTSSDAIDTDFASGTISQSIFTNTAGDAMDFSEGNVNVNAVKIRNAGDKGISVGENSRVQGEEIEINKAYIGIAAKDNSTVNVKGINIKSADWGLTVYQKKLQFGTAHMVVTGLKDNFASTPYLVEEGSTLNVDYKEIPAEGKNVFIKLYPDETE</sequence>
<name>A0A1F5HAM0_9BACT</name>
<keyword evidence="1" id="KW-1133">Transmembrane helix</keyword>
<accession>A0A1F5HAM0</accession>
<evidence type="ECO:0000313" key="3">
    <source>
        <dbReference type="Proteomes" id="UP000176751"/>
    </source>
</evidence>
<dbReference type="InterPro" id="IPR011050">
    <property type="entry name" value="Pectin_lyase_fold/virulence"/>
</dbReference>
<dbReference type="SUPFAM" id="SSF51126">
    <property type="entry name" value="Pectin lyase-like"/>
    <property type="match status" value="1"/>
</dbReference>
<keyword evidence="1" id="KW-0472">Membrane</keyword>
<gene>
    <name evidence="2" type="ORF">A2196_00640</name>
</gene>
<evidence type="ECO:0000313" key="2">
    <source>
        <dbReference type="EMBL" id="OGE01203.1"/>
    </source>
</evidence>
<dbReference type="Pfam" id="PF08757">
    <property type="entry name" value="CotH"/>
    <property type="match status" value="1"/>
</dbReference>
<comment type="caution">
    <text evidence="2">The sequence shown here is derived from an EMBL/GenBank/DDBJ whole genome shotgun (WGS) entry which is preliminary data.</text>
</comment>
<reference evidence="2 3" key="1">
    <citation type="journal article" date="2016" name="Nat. Commun.">
        <title>Thousands of microbial genomes shed light on interconnected biogeochemical processes in an aquifer system.</title>
        <authorList>
            <person name="Anantharaman K."/>
            <person name="Brown C.T."/>
            <person name="Hug L.A."/>
            <person name="Sharon I."/>
            <person name="Castelle C.J."/>
            <person name="Probst A.J."/>
            <person name="Thomas B.C."/>
            <person name="Singh A."/>
            <person name="Wilkins M.J."/>
            <person name="Karaoz U."/>
            <person name="Brodie E.L."/>
            <person name="Williams K.H."/>
            <person name="Hubbard S.S."/>
            <person name="Banfield J.F."/>
        </authorList>
    </citation>
    <scope>NUCLEOTIDE SEQUENCE [LARGE SCALE GENOMIC DNA]</scope>
</reference>